<dbReference type="Proteomes" id="UP000324800">
    <property type="component" value="Unassembled WGS sequence"/>
</dbReference>
<reference evidence="2 3" key="1">
    <citation type="submission" date="2019-03" db="EMBL/GenBank/DDBJ databases">
        <title>Single cell metagenomics reveals metabolic interactions within the superorganism composed of flagellate Streblomastix strix and complex community of Bacteroidetes bacteria on its surface.</title>
        <authorList>
            <person name="Treitli S.C."/>
            <person name="Kolisko M."/>
            <person name="Husnik F."/>
            <person name="Keeling P."/>
            <person name="Hampl V."/>
        </authorList>
    </citation>
    <scope>NUCLEOTIDE SEQUENCE [LARGE SCALE GENOMIC DNA]</scope>
    <source>
        <strain evidence="2">ST1C</strain>
    </source>
</reference>
<accession>A0A5J4T2Q2</accession>
<comment type="caution">
    <text evidence="2">The sequence shown here is derived from an EMBL/GenBank/DDBJ whole genome shotgun (WGS) entry which is preliminary data.</text>
</comment>
<protein>
    <recommendedName>
        <fullName evidence="1">KilA-N domain-containing protein</fullName>
    </recommendedName>
</protein>
<organism evidence="2 3">
    <name type="scientific">Streblomastix strix</name>
    <dbReference type="NCBI Taxonomy" id="222440"/>
    <lineage>
        <taxon>Eukaryota</taxon>
        <taxon>Metamonada</taxon>
        <taxon>Preaxostyla</taxon>
        <taxon>Oxymonadida</taxon>
        <taxon>Streblomastigidae</taxon>
        <taxon>Streblomastix</taxon>
    </lineage>
</organism>
<dbReference type="InterPro" id="IPR017880">
    <property type="entry name" value="KilA_N"/>
</dbReference>
<gene>
    <name evidence="2" type="ORF">EZS28_051767</name>
</gene>
<feature type="domain" description="KilA-N" evidence="1">
    <location>
        <begin position="1"/>
        <end position="60"/>
    </location>
</feature>
<dbReference type="PROSITE" id="PS51301">
    <property type="entry name" value="KILA_N"/>
    <property type="match status" value="1"/>
</dbReference>
<dbReference type="Pfam" id="PF04383">
    <property type="entry name" value="KilA-N"/>
    <property type="match status" value="1"/>
</dbReference>
<feature type="non-terminal residue" evidence="2">
    <location>
        <position position="60"/>
    </location>
</feature>
<evidence type="ECO:0000313" key="2">
    <source>
        <dbReference type="EMBL" id="KAA6352706.1"/>
    </source>
</evidence>
<dbReference type="InterPro" id="IPR018004">
    <property type="entry name" value="KilA/APSES_HTH"/>
</dbReference>
<dbReference type="EMBL" id="SNRW01039452">
    <property type="protein sequence ID" value="KAA6352706.1"/>
    <property type="molecule type" value="Genomic_DNA"/>
</dbReference>
<evidence type="ECO:0000259" key="1">
    <source>
        <dbReference type="PROSITE" id="PS51301"/>
    </source>
</evidence>
<evidence type="ECO:0000313" key="3">
    <source>
        <dbReference type="Proteomes" id="UP000324800"/>
    </source>
</evidence>
<name>A0A5J4T2Q2_9EUKA</name>
<dbReference type="AlphaFoldDB" id="A0A5J4T2Q2"/>
<proteinExistence type="predicted"/>
<sequence length="60" mass="6953">MQSTVERDGQETFIKTSYNGIDITIRKLDLYINASKGYWVHPKLVNYIAIWASPKYTSVQ</sequence>